<accession>A0A2H0TJR1</accession>
<gene>
    <name evidence="1" type="ORF">COU43_00775</name>
</gene>
<organism evidence="1 2">
    <name type="scientific">Candidatus Nealsonbacteria bacterium CG10_big_fil_rev_8_21_14_0_10_37_25</name>
    <dbReference type="NCBI Taxonomy" id="1974711"/>
    <lineage>
        <taxon>Bacteria</taxon>
        <taxon>Candidatus Nealsoniibacteriota</taxon>
    </lineage>
</organism>
<dbReference type="SUPFAM" id="SSF81301">
    <property type="entry name" value="Nucleotidyltransferase"/>
    <property type="match status" value="1"/>
</dbReference>
<dbReference type="Gene3D" id="3.30.460.40">
    <property type="match status" value="1"/>
</dbReference>
<evidence type="ECO:0000313" key="2">
    <source>
        <dbReference type="Proteomes" id="UP000228909"/>
    </source>
</evidence>
<evidence type="ECO:0000313" key="1">
    <source>
        <dbReference type="EMBL" id="PIR71757.1"/>
    </source>
</evidence>
<protein>
    <recommendedName>
        <fullName evidence="3">Nucleotidyl transferase AbiEii/AbiGii toxin family protein</fullName>
    </recommendedName>
</protein>
<dbReference type="Proteomes" id="UP000228909">
    <property type="component" value="Unassembled WGS sequence"/>
</dbReference>
<dbReference type="EMBL" id="PFCK01000021">
    <property type="protein sequence ID" value="PIR71757.1"/>
    <property type="molecule type" value="Genomic_DNA"/>
</dbReference>
<comment type="caution">
    <text evidence="1">The sequence shown here is derived from an EMBL/GenBank/DDBJ whole genome shotgun (WGS) entry which is preliminary data.</text>
</comment>
<reference evidence="2" key="1">
    <citation type="submission" date="2017-09" db="EMBL/GenBank/DDBJ databases">
        <title>Depth-based differentiation of microbial function through sediment-hosted aquifers and enrichment of novel symbionts in the deep terrestrial subsurface.</title>
        <authorList>
            <person name="Probst A.J."/>
            <person name="Ladd B."/>
            <person name="Jarett J.K."/>
            <person name="Geller-Mcgrath D.E."/>
            <person name="Sieber C.M.K."/>
            <person name="Emerson J.B."/>
            <person name="Anantharaman K."/>
            <person name="Thomas B.C."/>
            <person name="Malmstrom R."/>
            <person name="Stieglmeier M."/>
            <person name="Klingl A."/>
            <person name="Woyke T."/>
            <person name="Ryan C.M."/>
            <person name="Banfield J.F."/>
        </authorList>
    </citation>
    <scope>NUCLEOTIDE SEQUENCE [LARGE SCALE GENOMIC DNA]</scope>
</reference>
<dbReference type="InterPro" id="IPR043519">
    <property type="entry name" value="NT_sf"/>
</dbReference>
<proteinExistence type="predicted"/>
<name>A0A2H0TJR1_9BACT</name>
<evidence type="ECO:0008006" key="3">
    <source>
        <dbReference type="Google" id="ProtNLM"/>
    </source>
</evidence>
<sequence length="202" mass="24094">MPEFYHDLITEKSFKILQNLKRKFDFILIGGWAIYLYTKALKSKDVDIVVDYDELEKIKKEFSIFKNERLKKYEAKIEEVDIDIYLPYFSDLKFPIEEIKKHLQSIEGFKVPIPEILLILKVKTYSKRKGTTKGEKDYLDIFTLISDEKVDWKIYKELIQKYKLESIDQKLKEIISSAKAIPQLNLLNHQISRLKKKILEKI</sequence>
<dbReference type="AlphaFoldDB" id="A0A2H0TJR1"/>